<evidence type="ECO:0000256" key="1">
    <source>
        <dbReference type="ARBA" id="ARBA00000830"/>
    </source>
</evidence>
<proteinExistence type="inferred from homology"/>
<evidence type="ECO:0000313" key="5">
    <source>
        <dbReference type="EMBL" id="VGO21567.1"/>
    </source>
</evidence>
<dbReference type="Gene3D" id="3.40.50.1000">
    <property type="entry name" value="HAD superfamily/HAD-like"/>
    <property type="match status" value="1"/>
</dbReference>
<dbReference type="PANTHER" id="PTHR43434:SF1">
    <property type="entry name" value="PHOSPHOGLYCOLATE PHOSPHATASE"/>
    <property type="match status" value="1"/>
</dbReference>
<dbReference type="GO" id="GO:0005829">
    <property type="term" value="C:cytosol"/>
    <property type="evidence" value="ECO:0007669"/>
    <property type="project" value="TreeGrafter"/>
</dbReference>
<organism evidence="5 6">
    <name type="scientific">Pontiella sulfatireligans</name>
    <dbReference type="NCBI Taxonomy" id="2750658"/>
    <lineage>
        <taxon>Bacteria</taxon>
        <taxon>Pseudomonadati</taxon>
        <taxon>Kiritimatiellota</taxon>
        <taxon>Kiritimatiellia</taxon>
        <taxon>Kiritimatiellales</taxon>
        <taxon>Pontiellaceae</taxon>
        <taxon>Pontiella</taxon>
    </lineage>
</organism>
<dbReference type="GO" id="GO:0008967">
    <property type="term" value="F:phosphoglycolate phosphatase activity"/>
    <property type="evidence" value="ECO:0007669"/>
    <property type="project" value="UniProtKB-EC"/>
</dbReference>
<dbReference type="GO" id="GO:0006281">
    <property type="term" value="P:DNA repair"/>
    <property type="evidence" value="ECO:0007669"/>
    <property type="project" value="TreeGrafter"/>
</dbReference>
<dbReference type="EC" id="3.1.3.18" evidence="4"/>
<dbReference type="InterPro" id="IPR023198">
    <property type="entry name" value="PGP-like_dom2"/>
</dbReference>
<accession>A0A6C2UQJ2</accession>
<reference evidence="5 6" key="1">
    <citation type="submission" date="2019-04" db="EMBL/GenBank/DDBJ databases">
        <authorList>
            <person name="Van Vliet M D."/>
        </authorList>
    </citation>
    <scope>NUCLEOTIDE SEQUENCE [LARGE SCALE GENOMIC DNA]</scope>
    <source>
        <strain evidence="5 6">F21</strain>
    </source>
</reference>
<dbReference type="Pfam" id="PF13419">
    <property type="entry name" value="HAD_2"/>
    <property type="match status" value="1"/>
</dbReference>
<dbReference type="AlphaFoldDB" id="A0A6C2UQJ2"/>
<comment type="catalytic activity">
    <reaction evidence="1">
        <text>2-phosphoglycolate + H2O = glycolate + phosphate</text>
        <dbReference type="Rhea" id="RHEA:14369"/>
        <dbReference type="ChEBI" id="CHEBI:15377"/>
        <dbReference type="ChEBI" id="CHEBI:29805"/>
        <dbReference type="ChEBI" id="CHEBI:43474"/>
        <dbReference type="ChEBI" id="CHEBI:58033"/>
        <dbReference type="EC" id="3.1.3.18"/>
    </reaction>
</comment>
<dbReference type="PANTHER" id="PTHR43434">
    <property type="entry name" value="PHOSPHOGLYCOLATE PHOSPHATASE"/>
    <property type="match status" value="1"/>
</dbReference>
<dbReference type="InterPro" id="IPR023214">
    <property type="entry name" value="HAD_sf"/>
</dbReference>
<dbReference type="EMBL" id="CAAHFH010000002">
    <property type="protein sequence ID" value="VGO21567.1"/>
    <property type="molecule type" value="Genomic_DNA"/>
</dbReference>
<keyword evidence="6" id="KW-1185">Reference proteome</keyword>
<name>A0A6C2UQJ2_9BACT</name>
<dbReference type="Proteomes" id="UP000346198">
    <property type="component" value="Unassembled WGS sequence"/>
</dbReference>
<evidence type="ECO:0000256" key="3">
    <source>
        <dbReference type="ARBA" id="ARBA00006171"/>
    </source>
</evidence>
<comment type="pathway">
    <text evidence="2">Organic acid metabolism; glycolate biosynthesis; glycolate from 2-phosphoglycolate: step 1/1.</text>
</comment>
<protein>
    <recommendedName>
        <fullName evidence="4">phosphoglycolate phosphatase</fullName>
        <ecNumber evidence="4">3.1.3.18</ecNumber>
    </recommendedName>
</protein>
<dbReference type="InterPro" id="IPR041492">
    <property type="entry name" value="HAD_2"/>
</dbReference>
<evidence type="ECO:0000256" key="4">
    <source>
        <dbReference type="ARBA" id="ARBA00013078"/>
    </source>
</evidence>
<sequence>MPCKHIIWDWNGTLWDDTWLCTEINNHMLRRRGLPEISVETYQAKLCFPVSDYYCQLGFDYQADPYNQLAEEFIAEYERRRFECDLQEGGRELIEFLFGRQVPQAVLSAYQQEALLQAVDYFELAAFFDDIVGLNDIYAAGKVENGKAYMAELGVVQEEVLFIGDTLHDFEVAQAMGVECVLVANGHNSRPRLEACGVPVFDSLLDVQNHISERIG</sequence>
<dbReference type="InterPro" id="IPR036412">
    <property type="entry name" value="HAD-like_sf"/>
</dbReference>
<evidence type="ECO:0000313" key="6">
    <source>
        <dbReference type="Proteomes" id="UP000346198"/>
    </source>
</evidence>
<evidence type="ECO:0000256" key="2">
    <source>
        <dbReference type="ARBA" id="ARBA00004818"/>
    </source>
</evidence>
<dbReference type="InterPro" id="IPR050155">
    <property type="entry name" value="HAD-like_hydrolase_sf"/>
</dbReference>
<dbReference type="RefSeq" id="WP_136063015.1">
    <property type="nucleotide sequence ID" value="NZ_CAAHFH010000002.1"/>
</dbReference>
<dbReference type="SUPFAM" id="SSF56784">
    <property type="entry name" value="HAD-like"/>
    <property type="match status" value="1"/>
</dbReference>
<dbReference type="Gene3D" id="1.10.150.240">
    <property type="entry name" value="Putative phosphatase, domain 2"/>
    <property type="match status" value="1"/>
</dbReference>
<dbReference type="SFLD" id="SFLDS00003">
    <property type="entry name" value="Haloacid_Dehalogenase"/>
    <property type="match status" value="1"/>
</dbReference>
<dbReference type="SFLD" id="SFLDG01129">
    <property type="entry name" value="C1.5:_HAD__Beta-PGM__Phosphata"/>
    <property type="match status" value="1"/>
</dbReference>
<gene>
    <name evidence="5" type="ORF">SCARR_03641</name>
</gene>
<comment type="similarity">
    <text evidence="3">Belongs to the HAD-like hydrolase superfamily. CbbY/CbbZ/Gph/YieH family.</text>
</comment>